<evidence type="ECO:0000313" key="2">
    <source>
        <dbReference type="Proteomes" id="UP000594261"/>
    </source>
</evidence>
<dbReference type="EnsemblPlants" id="QL08p043920:mrna">
    <property type="protein sequence ID" value="QL08p043920:mrna"/>
    <property type="gene ID" value="QL08p043920"/>
</dbReference>
<protein>
    <recommendedName>
        <fullName evidence="3">RNase H type-1 domain-containing protein</fullName>
    </recommendedName>
</protein>
<dbReference type="InParanoid" id="A0A7N2MCH1"/>
<sequence length="159" mass="17790">MENLQIHALWDCGAAQDGWASCSVHLQKCSHGQEDMLQLVEELISSLEPSELELFLVLTWVICHQQNAVTCGTELQQPQTLNARARDILEEFHWRGYGLHQCEIVKRQRSLPAGKTIIFAMKGGFLELIVEGDSLFVMSSLSSSGPHFSELLRAGMYSS</sequence>
<proteinExistence type="predicted"/>
<dbReference type="AlphaFoldDB" id="A0A7N2MCH1"/>
<dbReference type="Proteomes" id="UP000594261">
    <property type="component" value="Chromosome 8"/>
</dbReference>
<accession>A0A7N2MCH1</accession>
<dbReference type="Gramene" id="QL08p043920:mrna">
    <property type="protein sequence ID" value="QL08p043920:mrna"/>
    <property type="gene ID" value="QL08p043920"/>
</dbReference>
<reference evidence="1" key="2">
    <citation type="submission" date="2021-01" db="UniProtKB">
        <authorList>
            <consortium name="EnsemblPlants"/>
        </authorList>
    </citation>
    <scope>IDENTIFICATION</scope>
</reference>
<name>A0A7N2MCH1_QUELO</name>
<keyword evidence="2" id="KW-1185">Reference proteome</keyword>
<dbReference type="EMBL" id="LRBV02000008">
    <property type="status" value="NOT_ANNOTATED_CDS"/>
    <property type="molecule type" value="Genomic_DNA"/>
</dbReference>
<evidence type="ECO:0000313" key="1">
    <source>
        <dbReference type="EnsemblPlants" id="QL08p043920:mrna"/>
    </source>
</evidence>
<reference evidence="1 2" key="1">
    <citation type="journal article" date="2016" name="G3 (Bethesda)">
        <title>First Draft Assembly and Annotation of the Genome of a California Endemic Oak Quercus lobata Nee (Fagaceae).</title>
        <authorList>
            <person name="Sork V.L."/>
            <person name="Fitz-Gibbon S.T."/>
            <person name="Puiu D."/>
            <person name="Crepeau M."/>
            <person name="Gugger P.F."/>
            <person name="Sherman R."/>
            <person name="Stevens K."/>
            <person name="Langley C.H."/>
            <person name="Pellegrini M."/>
            <person name="Salzberg S.L."/>
        </authorList>
    </citation>
    <scope>NUCLEOTIDE SEQUENCE [LARGE SCALE GENOMIC DNA]</scope>
    <source>
        <strain evidence="1 2">cv. SW786</strain>
    </source>
</reference>
<evidence type="ECO:0008006" key="3">
    <source>
        <dbReference type="Google" id="ProtNLM"/>
    </source>
</evidence>
<organism evidence="1 2">
    <name type="scientific">Quercus lobata</name>
    <name type="common">Valley oak</name>
    <dbReference type="NCBI Taxonomy" id="97700"/>
    <lineage>
        <taxon>Eukaryota</taxon>
        <taxon>Viridiplantae</taxon>
        <taxon>Streptophyta</taxon>
        <taxon>Embryophyta</taxon>
        <taxon>Tracheophyta</taxon>
        <taxon>Spermatophyta</taxon>
        <taxon>Magnoliopsida</taxon>
        <taxon>eudicotyledons</taxon>
        <taxon>Gunneridae</taxon>
        <taxon>Pentapetalae</taxon>
        <taxon>rosids</taxon>
        <taxon>fabids</taxon>
        <taxon>Fagales</taxon>
        <taxon>Fagaceae</taxon>
        <taxon>Quercus</taxon>
    </lineage>
</organism>